<dbReference type="FunFam" id="2.30.30.490:FF:000019">
    <property type="entry name" value="Chromatin remodeling protein EBS"/>
    <property type="match status" value="1"/>
</dbReference>
<dbReference type="STRING" id="1194695.A0A5A7SRF2"/>
<dbReference type="PANTHER" id="PTHR46364">
    <property type="entry name" value="OS08G0421900 PROTEIN"/>
    <property type="match status" value="1"/>
</dbReference>
<dbReference type="GO" id="GO:0008270">
    <property type="term" value="F:zinc ion binding"/>
    <property type="evidence" value="ECO:0007669"/>
    <property type="project" value="UniProtKB-KW"/>
</dbReference>
<dbReference type="Pfam" id="PF01426">
    <property type="entry name" value="BAH"/>
    <property type="match status" value="1"/>
</dbReference>
<dbReference type="CDD" id="cd04714">
    <property type="entry name" value="BAH_BAHCC1"/>
    <property type="match status" value="1"/>
</dbReference>
<keyword evidence="7" id="KW-0539">Nucleus</keyword>
<keyword evidence="3" id="KW-0863">Zinc-finger</keyword>
<organism evidence="10 11">
    <name type="scientific">Cucumis melo var. makuwa</name>
    <name type="common">Oriental melon</name>
    <dbReference type="NCBI Taxonomy" id="1194695"/>
    <lineage>
        <taxon>Eukaryota</taxon>
        <taxon>Viridiplantae</taxon>
        <taxon>Streptophyta</taxon>
        <taxon>Embryophyta</taxon>
        <taxon>Tracheophyta</taxon>
        <taxon>Spermatophyta</taxon>
        <taxon>Magnoliopsida</taxon>
        <taxon>eudicotyledons</taxon>
        <taxon>Gunneridae</taxon>
        <taxon>Pentapetalae</taxon>
        <taxon>rosids</taxon>
        <taxon>fabids</taxon>
        <taxon>Cucurbitales</taxon>
        <taxon>Cucurbitaceae</taxon>
        <taxon>Benincaseae</taxon>
        <taxon>Cucumis</taxon>
    </lineage>
</organism>
<evidence type="ECO:0000256" key="6">
    <source>
        <dbReference type="ARBA" id="ARBA00023163"/>
    </source>
</evidence>
<dbReference type="OrthoDB" id="436852at2759"/>
<sequence>MVMKSGYYELIFPLSCGRLDLFKFEDFVVWCMSLPMLLCPRVVGLIVLFASLFWTLEEGQEVSLFMAKPKAPRQTLDSYTVKRINKTIKAGDCVLMRPSEPSKPSYVAKIEKIEADSRGGNVKVHVRWYYRPEESIGGRRQFHGSKELFLSDHFDVQSADTIEGKCTVHTFKNYTKLDAVGNDDYFCRFDYNSTTGAFNPDRVAVYCKCEMPYNPDDLMVQCESCSDCCKVSPYKQVLLDGEKIPKATTALTVRV</sequence>
<comment type="similarity">
    <text evidence="8">Belongs to the SHL1/EBS protein family.</text>
</comment>
<evidence type="ECO:0000256" key="7">
    <source>
        <dbReference type="ARBA" id="ARBA00023242"/>
    </source>
</evidence>
<dbReference type="Proteomes" id="UP000321393">
    <property type="component" value="Unassembled WGS sequence"/>
</dbReference>
<evidence type="ECO:0000256" key="5">
    <source>
        <dbReference type="ARBA" id="ARBA00023015"/>
    </source>
</evidence>
<evidence type="ECO:0000256" key="3">
    <source>
        <dbReference type="ARBA" id="ARBA00022771"/>
    </source>
</evidence>
<evidence type="ECO:0000256" key="8">
    <source>
        <dbReference type="ARBA" id="ARBA00060739"/>
    </source>
</evidence>
<evidence type="ECO:0000256" key="2">
    <source>
        <dbReference type="ARBA" id="ARBA00022723"/>
    </source>
</evidence>
<dbReference type="Gene3D" id="2.30.30.490">
    <property type="match status" value="1"/>
</dbReference>
<dbReference type="EMBL" id="SSTE01020676">
    <property type="protein sequence ID" value="KAA0033792.1"/>
    <property type="molecule type" value="Genomic_DNA"/>
</dbReference>
<proteinExistence type="inferred from homology"/>
<keyword evidence="4" id="KW-0862">Zinc</keyword>
<reference evidence="10 11" key="1">
    <citation type="submission" date="2019-08" db="EMBL/GenBank/DDBJ databases">
        <title>Draft genome sequences of two oriental melons (Cucumis melo L. var makuwa).</title>
        <authorList>
            <person name="Kwon S.-Y."/>
        </authorList>
    </citation>
    <scope>NUCLEOTIDE SEQUENCE [LARGE SCALE GENOMIC DNA]</scope>
    <source>
        <strain evidence="11">cv. SW 3</strain>
        <tissue evidence="10">Leaf</tissue>
    </source>
</reference>
<dbReference type="AlphaFoldDB" id="A0A5A7SRF2"/>
<protein>
    <submittedName>
        <fullName evidence="10">Chromatin remodeling protein SHL-like</fullName>
    </submittedName>
</protein>
<keyword evidence="6" id="KW-0804">Transcription</keyword>
<evidence type="ECO:0000256" key="1">
    <source>
        <dbReference type="ARBA" id="ARBA00004123"/>
    </source>
</evidence>
<dbReference type="GO" id="GO:0003682">
    <property type="term" value="F:chromatin binding"/>
    <property type="evidence" value="ECO:0007669"/>
    <property type="project" value="InterPro"/>
</dbReference>
<evidence type="ECO:0000313" key="10">
    <source>
        <dbReference type="EMBL" id="KAA0033792.1"/>
    </source>
</evidence>
<evidence type="ECO:0000259" key="9">
    <source>
        <dbReference type="PROSITE" id="PS51038"/>
    </source>
</evidence>
<dbReference type="InterPro" id="IPR011011">
    <property type="entry name" value="Znf_FYVE_PHD"/>
</dbReference>
<comment type="subcellular location">
    <subcellularLocation>
        <location evidence="1">Nucleus</location>
    </subcellularLocation>
</comment>
<dbReference type="SMART" id="SM00439">
    <property type="entry name" value="BAH"/>
    <property type="match status" value="1"/>
</dbReference>
<feature type="domain" description="BAH" evidence="9">
    <location>
        <begin position="86"/>
        <end position="202"/>
    </location>
</feature>
<name>A0A5A7SRF2_CUCMM</name>
<accession>A0A5A7SRF2</accession>
<dbReference type="InterPro" id="IPR043151">
    <property type="entry name" value="BAH_sf"/>
</dbReference>
<gene>
    <name evidence="10" type="ORF">E6C27_scaffold142G00500</name>
</gene>
<comment type="caution">
    <text evidence="10">The sequence shown here is derived from an EMBL/GenBank/DDBJ whole genome shotgun (WGS) entry which is preliminary data.</text>
</comment>
<keyword evidence="5" id="KW-0805">Transcription regulation</keyword>
<evidence type="ECO:0000256" key="4">
    <source>
        <dbReference type="ARBA" id="ARBA00022833"/>
    </source>
</evidence>
<dbReference type="PROSITE" id="PS51038">
    <property type="entry name" value="BAH"/>
    <property type="match status" value="1"/>
</dbReference>
<dbReference type="GO" id="GO:0005634">
    <property type="term" value="C:nucleus"/>
    <property type="evidence" value="ECO:0007669"/>
    <property type="project" value="UniProtKB-SubCell"/>
</dbReference>
<keyword evidence="2" id="KW-0479">Metal-binding</keyword>
<dbReference type="SUPFAM" id="SSF57903">
    <property type="entry name" value="FYVE/PHD zinc finger"/>
    <property type="match status" value="1"/>
</dbReference>
<dbReference type="InterPro" id="IPR001025">
    <property type="entry name" value="BAH_dom"/>
</dbReference>
<evidence type="ECO:0000313" key="11">
    <source>
        <dbReference type="Proteomes" id="UP000321393"/>
    </source>
</evidence>